<evidence type="ECO:0000256" key="13">
    <source>
        <dbReference type="ARBA" id="ARBA00023136"/>
    </source>
</evidence>
<dbReference type="InterPro" id="IPR027268">
    <property type="entry name" value="Peptidase_M4/M1_CTD_sf"/>
</dbReference>
<keyword evidence="16" id="KW-0449">Lipoprotein</keyword>
<gene>
    <name evidence="25" type="ORF">CLODIP_2_CD08600</name>
</gene>
<dbReference type="GO" id="GO:0005737">
    <property type="term" value="C:cytoplasm"/>
    <property type="evidence" value="ECO:0007669"/>
    <property type="project" value="TreeGrafter"/>
</dbReference>
<dbReference type="InterPro" id="IPR050344">
    <property type="entry name" value="Peptidase_M1_aminopeptidases"/>
</dbReference>
<evidence type="ECO:0000256" key="11">
    <source>
        <dbReference type="ARBA" id="ARBA00022833"/>
    </source>
</evidence>
<evidence type="ECO:0000256" key="14">
    <source>
        <dbReference type="ARBA" id="ARBA00023157"/>
    </source>
</evidence>
<keyword evidence="4 20" id="KW-0031">Aminopeptidase</keyword>
<evidence type="ECO:0000256" key="18">
    <source>
        <dbReference type="PIRSR" id="PIRSR634016-3"/>
    </source>
</evidence>
<comment type="cofactor">
    <cofactor evidence="18 20">
        <name>Zn(2+)</name>
        <dbReference type="ChEBI" id="CHEBI:29105"/>
    </cofactor>
    <text evidence="18 20">Binds 1 zinc ion per subunit.</text>
</comment>
<feature type="domain" description="Peptidase M1 membrane alanine aminopeptidase" evidence="22">
    <location>
        <begin position="275"/>
        <end position="500"/>
    </location>
</feature>
<evidence type="ECO:0000256" key="6">
    <source>
        <dbReference type="ARBA" id="ARBA00022622"/>
    </source>
</evidence>
<evidence type="ECO:0000313" key="25">
    <source>
        <dbReference type="EMBL" id="CAB3386080.1"/>
    </source>
</evidence>
<keyword evidence="20" id="KW-1133">Transmembrane helix</keyword>
<dbReference type="Pfam" id="PF01433">
    <property type="entry name" value="Peptidase_M1"/>
    <property type="match status" value="1"/>
</dbReference>
<dbReference type="InterPro" id="IPR014782">
    <property type="entry name" value="Peptidase_M1_dom"/>
</dbReference>
<keyword evidence="6" id="KW-0336">GPI-anchor</keyword>
<dbReference type="SUPFAM" id="SSF55486">
    <property type="entry name" value="Metalloproteases ('zincins'), catalytic domain"/>
    <property type="match status" value="1"/>
</dbReference>
<evidence type="ECO:0000256" key="3">
    <source>
        <dbReference type="ARBA" id="ARBA00010136"/>
    </source>
</evidence>
<dbReference type="InterPro" id="IPR001930">
    <property type="entry name" value="Peptidase_M1"/>
</dbReference>
<proteinExistence type="inferred from homology"/>
<keyword evidence="10 20" id="KW-0378">Hydrolase</keyword>
<dbReference type="OrthoDB" id="10031169at2759"/>
<keyword evidence="13 20" id="KW-0472">Membrane</keyword>
<dbReference type="PANTHER" id="PTHR11533">
    <property type="entry name" value="PROTEASE M1 ZINC METALLOPROTEASE"/>
    <property type="match status" value="1"/>
</dbReference>
<evidence type="ECO:0000256" key="1">
    <source>
        <dbReference type="ARBA" id="ARBA00000098"/>
    </source>
</evidence>
<feature type="transmembrane region" description="Helical" evidence="20">
    <location>
        <begin position="934"/>
        <end position="953"/>
    </location>
</feature>
<dbReference type="AlphaFoldDB" id="A0A8S1DU84"/>
<dbReference type="GO" id="GO:0070006">
    <property type="term" value="F:metalloaminopeptidase activity"/>
    <property type="evidence" value="ECO:0007669"/>
    <property type="project" value="TreeGrafter"/>
</dbReference>
<keyword evidence="7 20" id="KW-0645">Protease</keyword>
<dbReference type="EMBL" id="CADEPI010000453">
    <property type="protein sequence ID" value="CAB3386080.1"/>
    <property type="molecule type" value="Genomic_DNA"/>
</dbReference>
<dbReference type="InterPro" id="IPR024571">
    <property type="entry name" value="ERAP1-like_C_dom"/>
</dbReference>
<keyword evidence="8 18" id="KW-0479">Metal-binding</keyword>
<dbReference type="InterPro" id="IPR034016">
    <property type="entry name" value="M1_APN-typ"/>
</dbReference>
<evidence type="ECO:0000256" key="20">
    <source>
        <dbReference type="RuleBase" id="RU364040"/>
    </source>
</evidence>
<evidence type="ECO:0000313" key="26">
    <source>
        <dbReference type="Proteomes" id="UP000494165"/>
    </source>
</evidence>
<feature type="chain" id="PRO_5035734796" description="Aminopeptidase" evidence="21">
    <location>
        <begin position="24"/>
        <end position="955"/>
    </location>
</feature>
<evidence type="ECO:0000256" key="9">
    <source>
        <dbReference type="ARBA" id="ARBA00022729"/>
    </source>
</evidence>
<dbReference type="PANTHER" id="PTHR11533:SF301">
    <property type="entry name" value="AMINOPEPTIDASE"/>
    <property type="match status" value="1"/>
</dbReference>
<comment type="similarity">
    <text evidence="3 20">Belongs to the peptidase M1 family.</text>
</comment>
<dbReference type="GO" id="GO:0008270">
    <property type="term" value="F:zinc ion binding"/>
    <property type="evidence" value="ECO:0007669"/>
    <property type="project" value="UniProtKB-UniRule"/>
</dbReference>
<dbReference type="Gene3D" id="2.60.40.1730">
    <property type="entry name" value="tricorn interacting facor f3 domain"/>
    <property type="match status" value="1"/>
</dbReference>
<evidence type="ECO:0000256" key="21">
    <source>
        <dbReference type="SAM" id="SignalP"/>
    </source>
</evidence>
<dbReference type="FunFam" id="1.10.390.10:FF:000013">
    <property type="entry name" value="Aminopeptidase N"/>
    <property type="match status" value="1"/>
</dbReference>
<comment type="caution">
    <text evidence="25">The sequence shown here is derived from an EMBL/GenBank/DDBJ whole genome shotgun (WGS) entry which is preliminary data.</text>
</comment>
<evidence type="ECO:0000256" key="7">
    <source>
        <dbReference type="ARBA" id="ARBA00022670"/>
    </source>
</evidence>
<dbReference type="Gene3D" id="1.25.50.20">
    <property type="match status" value="1"/>
</dbReference>
<evidence type="ECO:0000256" key="5">
    <source>
        <dbReference type="ARBA" id="ARBA00022475"/>
    </source>
</evidence>
<evidence type="ECO:0000256" key="19">
    <source>
        <dbReference type="PIRSR" id="PIRSR634016-4"/>
    </source>
</evidence>
<name>A0A8S1DU84_9INSE</name>
<evidence type="ECO:0000256" key="2">
    <source>
        <dbReference type="ARBA" id="ARBA00004609"/>
    </source>
</evidence>
<dbReference type="GO" id="GO:0006508">
    <property type="term" value="P:proteolysis"/>
    <property type="evidence" value="ECO:0007669"/>
    <property type="project" value="UniProtKB-KW"/>
</dbReference>
<dbReference type="InterPro" id="IPR045357">
    <property type="entry name" value="Aminopeptidase_N-like_N"/>
</dbReference>
<keyword evidence="5" id="KW-1003">Cell membrane</keyword>
<keyword evidence="26" id="KW-1185">Reference proteome</keyword>
<dbReference type="SUPFAM" id="SSF63737">
    <property type="entry name" value="Leukotriene A4 hydrolase N-terminal domain"/>
    <property type="match status" value="1"/>
</dbReference>
<dbReference type="Gene3D" id="2.60.40.1910">
    <property type="match status" value="1"/>
</dbReference>
<keyword evidence="14" id="KW-1015">Disulfide bond</keyword>
<protein>
    <recommendedName>
        <fullName evidence="20">Aminopeptidase</fullName>
        <ecNumber evidence="20">3.4.11.-</ecNumber>
    </recommendedName>
</protein>
<accession>A0A8S1DU84</accession>
<dbReference type="PRINTS" id="PR00756">
    <property type="entry name" value="ALADIPTASE"/>
</dbReference>
<dbReference type="FunFam" id="2.60.40.1910:FF:000008">
    <property type="entry name" value="Aminopeptidase"/>
    <property type="match status" value="1"/>
</dbReference>
<dbReference type="InterPro" id="IPR042097">
    <property type="entry name" value="Aminopeptidase_N-like_N_sf"/>
</dbReference>
<comment type="catalytic activity">
    <reaction evidence="1">
        <text>Release of an N-terminal amino acid, Xaa-|-Yaa- from a peptide, amide or arylamide. Xaa is preferably Ala, but may be most amino acids including Pro (slow action). When a terminal hydrophobic residue is followed by a prolyl residue, the two may be released as an intact Xaa-Pro dipeptide.</text>
        <dbReference type="EC" id="3.4.11.2"/>
    </reaction>
</comment>
<keyword evidence="20" id="KW-0812">Transmembrane</keyword>
<evidence type="ECO:0000259" key="24">
    <source>
        <dbReference type="Pfam" id="PF17900"/>
    </source>
</evidence>
<dbReference type="GO" id="GO:0042277">
    <property type="term" value="F:peptide binding"/>
    <property type="evidence" value="ECO:0007669"/>
    <property type="project" value="TreeGrafter"/>
</dbReference>
<feature type="site" description="Transition state stabilizer" evidence="19">
    <location>
        <position position="434"/>
    </location>
</feature>
<evidence type="ECO:0000256" key="4">
    <source>
        <dbReference type="ARBA" id="ARBA00022438"/>
    </source>
</evidence>
<feature type="active site" description="Proton acceptor" evidence="17">
    <location>
        <position position="349"/>
    </location>
</feature>
<sequence>MMISCKSLVPLLALVLAVAAGHGKSKRKISTAEYQLPKSIKPNFYDIQITPFFDRAPEEGLKFRFIGVVKIDLEVLESTNLIRLHAHDMTITQNNVTLALATDPNEVLEISSVQQSGNDKHFLNIAVATNFDVGAKLVLTINYIGNLNDDLDGFYRSSYVNYRGETTWLGVTQFSPTGARRAFPCFDEPSYKAKFTIHVAREPLKVVTSNMRVAAANRPVEGLDGWVWVDFEQTLLTPTFVVAFTVHDFGYVQSEVDDRFRIYARAELVERATGYALEMAPKILQYLEHFTNFSYDESMKLDQLAIPDFAPNAMENWGHINYREVALLYDNFSTSTTSKQKTVTVMSHEIAHFWFGNLVTPAWWNEVWLKEGFATYFQYFAADKFENLFQLEQAFIGDELQPVLLYDSRALSHPLSGQVDSPASILSGFDSIAYNKGGAIMRFLTAILGKDNFEKAIKHYVDKNKYGSVTKDSYWDSLSTELPPNTLPAGVNLSEVMDTWATQPGFPVITASRNYETKEITFSQQRFYSSGKDMNSTEEWYVPITMVPESGNANWQDLSIKGWLVPTENLTLTENLPNNTEWIVLNPRQTGFYRVNYDQKNWELIFATLNHKDKWRIILDINRAQLIDDAMALARAKHLSYETALAATEYLTIETEYLPWSTAFKAFNFIGDRLVGIQDERAVFYPLYVTNKLLHLYDEVNGFVINDNDGLVERKKRSLALNWACHLGHQNCKAEASTKFQEWKSRPAPDYQNPVHPDLRSVVYCHGIKTEADFDFLLERYARAQSSPAEMKTILAALGCAPTEELLEKFLNETAKTEGSIIRSQDSKDSFAAVINNPVGVEVALNFLVTRYDDIKLTYQSFGSVGSLFSMIASKLNTEDQKAKLEQFLVDYPNEEDVKPVVQSSIATVEENIEWLLDHKDSVLNFFKAKGTNAASITVISPFLVILVAIFTMST</sequence>
<feature type="domain" description="ERAP1-like C-terminal" evidence="23">
    <location>
        <begin position="582"/>
        <end position="910"/>
    </location>
</feature>
<dbReference type="Gene3D" id="1.10.390.10">
    <property type="entry name" value="Neutral Protease Domain 2"/>
    <property type="match status" value="1"/>
</dbReference>
<evidence type="ECO:0000256" key="15">
    <source>
        <dbReference type="ARBA" id="ARBA00023180"/>
    </source>
</evidence>
<evidence type="ECO:0000256" key="12">
    <source>
        <dbReference type="ARBA" id="ARBA00023049"/>
    </source>
</evidence>
<evidence type="ECO:0000256" key="10">
    <source>
        <dbReference type="ARBA" id="ARBA00022801"/>
    </source>
</evidence>
<feature type="signal peptide" evidence="21">
    <location>
        <begin position="1"/>
        <end position="23"/>
    </location>
</feature>
<dbReference type="Proteomes" id="UP000494165">
    <property type="component" value="Unassembled WGS sequence"/>
</dbReference>
<feature type="binding site" evidence="18">
    <location>
        <position position="348"/>
    </location>
    <ligand>
        <name>Zn(2+)</name>
        <dbReference type="ChEBI" id="CHEBI:29105"/>
        <note>catalytic</note>
    </ligand>
</feature>
<evidence type="ECO:0000259" key="23">
    <source>
        <dbReference type="Pfam" id="PF11838"/>
    </source>
</evidence>
<comment type="subcellular location">
    <subcellularLocation>
        <location evidence="2">Cell membrane</location>
        <topology evidence="2">Lipid-anchor</topology>
        <topology evidence="2">GPI-anchor</topology>
    </subcellularLocation>
</comment>
<reference evidence="25 26" key="1">
    <citation type="submission" date="2020-04" db="EMBL/GenBank/DDBJ databases">
        <authorList>
            <person name="Alioto T."/>
            <person name="Alioto T."/>
            <person name="Gomez Garrido J."/>
        </authorList>
    </citation>
    <scope>NUCLEOTIDE SEQUENCE [LARGE SCALE GENOMIC DNA]</scope>
</reference>
<organism evidence="25 26">
    <name type="scientific">Cloeon dipterum</name>
    <dbReference type="NCBI Taxonomy" id="197152"/>
    <lineage>
        <taxon>Eukaryota</taxon>
        <taxon>Metazoa</taxon>
        <taxon>Ecdysozoa</taxon>
        <taxon>Arthropoda</taxon>
        <taxon>Hexapoda</taxon>
        <taxon>Insecta</taxon>
        <taxon>Pterygota</taxon>
        <taxon>Palaeoptera</taxon>
        <taxon>Ephemeroptera</taxon>
        <taxon>Pisciforma</taxon>
        <taxon>Baetidae</taxon>
        <taxon>Cloeon</taxon>
    </lineage>
</organism>
<dbReference type="GO" id="GO:0005615">
    <property type="term" value="C:extracellular space"/>
    <property type="evidence" value="ECO:0007669"/>
    <property type="project" value="TreeGrafter"/>
</dbReference>
<evidence type="ECO:0000256" key="8">
    <source>
        <dbReference type="ARBA" id="ARBA00022723"/>
    </source>
</evidence>
<feature type="binding site" evidence="18">
    <location>
        <position position="371"/>
    </location>
    <ligand>
        <name>Zn(2+)</name>
        <dbReference type="ChEBI" id="CHEBI:29105"/>
        <note>catalytic</note>
    </ligand>
</feature>
<feature type="domain" description="Aminopeptidase N-like N-terminal" evidence="24">
    <location>
        <begin position="41"/>
        <end position="240"/>
    </location>
</feature>
<keyword evidence="9 21" id="KW-0732">Signal</keyword>
<evidence type="ECO:0000256" key="16">
    <source>
        <dbReference type="ARBA" id="ARBA00023288"/>
    </source>
</evidence>
<dbReference type="GO" id="GO:0043171">
    <property type="term" value="P:peptide catabolic process"/>
    <property type="evidence" value="ECO:0007669"/>
    <property type="project" value="TreeGrafter"/>
</dbReference>
<dbReference type="EC" id="3.4.11.-" evidence="20"/>
<evidence type="ECO:0000259" key="22">
    <source>
        <dbReference type="Pfam" id="PF01433"/>
    </source>
</evidence>
<dbReference type="Pfam" id="PF11838">
    <property type="entry name" value="ERAP1_C"/>
    <property type="match status" value="1"/>
</dbReference>
<dbReference type="FunFam" id="1.25.50.20:FF:000001">
    <property type="entry name" value="Aminopeptidase"/>
    <property type="match status" value="1"/>
</dbReference>
<dbReference type="GO" id="GO:0005886">
    <property type="term" value="C:plasma membrane"/>
    <property type="evidence" value="ECO:0007669"/>
    <property type="project" value="UniProtKB-SubCell"/>
</dbReference>
<dbReference type="GO" id="GO:0098552">
    <property type="term" value="C:side of membrane"/>
    <property type="evidence" value="ECO:0007669"/>
    <property type="project" value="UniProtKB-KW"/>
</dbReference>
<keyword evidence="15" id="KW-0325">Glycoprotein</keyword>
<dbReference type="CDD" id="cd09601">
    <property type="entry name" value="M1_APN-Q_like"/>
    <property type="match status" value="1"/>
</dbReference>
<feature type="binding site" evidence="18">
    <location>
        <position position="352"/>
    </location>
    <ligand>
        <name>Zn(2+)</name>
        <dbReference type="ChEBI" id="CHEBI:29105"/>
        <note>catalytic</note>
    </ligand>
</feature>
<dbReference type="GO" id="GO:0016285">
    <property type="term" value="F:alanyl aminopeptidase activity"/>
    <property type="evidence" value="ECO:0007669"/>
    <property type="project" value="UniProtKB-EC"/>
</dbReference>
<dbReference type="Pfam" id="PF17900">
    <property type="entry name" value="Peptidase_M1_N"/>
    <property type="match status" value="1"/>
</dbReference>
<keyword evidence="12 20" id="KW-0482">Metalloprotease</keyword>
<keyword evidence="11 18" id="KW-0862">Zinc</keyword>
<evidence type="ECO:0000256" key="17">
    <source>
        <dbReference type="PIRSR" id="PIRSR634016-1"/>
    </source>
</evidence>